<dbReference type="RefSeq" id="WP_042304564.1">
    <property type="nucleotide sequence ID" value="NZ_AP024956.1"/>
</dbReference>
<name>A0A2I8EQN1_9BURK</name>
<protein>
    <recommendedName>
        <fullName evidence="3">Transcriptional regulator</fullName>
    </recommendedName>
</protein>
<dbReference type="OrthoDB" id="9025276at2"/>
<proteinExistence type="predicted"/>
<gene>
    <name evidence="1" type="ORF">C2L65_19110</name>
</gene>
<dbReference type="EMBL" id="CP026112">
    <property type="protein sequence ID" value="AUT61809.1"/>
    <property type="molecule type" value="Genomic_DNA"/>
</dbReference>
<sequence>MQNSTTQQYGGYTVRPSAHCLPDGLFSANLLLERDGARRAPNQYEFFSLDYFVDEADAVDYARSWACHWIDTRG</sequence>
<evidence type="ECO:0008006" key="3">
    <source>
        <dbReference type="Google" id="ProtNLM"/>
    </source>
</evidence>
<dbReference type="AlphaFoldDB" id="A0A2I8EQN1"/>
<reference evidence="1 2" key="1">
    <citation type="submission" date="2018-01" db="EMBL/GenBank/DDBJ databases">
        <title>Species boundaries and ecological features among Paraburkholderia terrae DSMZ17804T, P. hospita DSMZ17164T and P. caribensis DSMZ13236T.</title>
        <authorList>
            <person name="Pratama A.A."/>
        </authorList>
    </citation>
    <scope>NUCLEOTIDE SEQUENCE [LARGE SCALE GENOMIC DNA]</scope>
    <source>
        <strain evidence="1 2">DSM 17804</strain>
    </source>
</reference>
<evidence type="ECO:0000313" key="1">
    <source>
        <dbReference type="EMBL" id="AUT61809.1"/>
    </source>
</evidence>
<organism evidence="1 2">
    <name type="scientific">Paraburkholderia terrae</name>
    <dbReference type="NCBI Taxonomy" id="311230"/>
    <lineage>
        <taxon>Bacteria</taxon>
        <taxon>Pseudomonadati</taxon>
        <taxon>Pseudomonadota</taxon>
        <taxon>Betaproteobacteria</taxon>
        <taxon>Burkholderiales</taxon>
        <taxon>Burkholderiaceae</taxon>
        <taxon>Paraburkholderia</taxon>
    </lineage>
</organism>
<accession>A0A2I8EQN1</accession>
<dbReference type="Proteomes" id="UP000243502">
    <property type="component" value="Chromosome 2"/>
</dbReference>
<dbReference type="KEGG" id="pter:C2L65_19110"/>
<evidence type="ECO:0000313" key="2">
    <source>
        <dbReference type="Proteomes" id="UP000243502"/>
    </source>
</evidence>